<dbReference type="SMART" id="SM00240">
    <property type="entry name" value="FHA"/>
    <property type="match status" value="1"/>
</dbReference>
<dbReference type="GO" id="GO:0004842">
    <property type="term" value="F:ubiquitin-protein transferase activity"/>
    <property type="evidence" value="ECO:0007669"/>
    <property type="project" value="TreeGrafter"/>
</dbReference>
<dbReference type="SUPFAM" id="SSF49879">
    <property type="entry name" value="SMAD/FHA domain"/>
    <property type="match status" value="1"/>
</dbReference>
<dbReference type="PROSITE" id="PS50158">
    <property type="entry name" value="ZF_CCHC"/>
    <property type="match status" value="1"/>
</dbReference>
<dbReference type="GO" id="GO:0008270">
    <property type="term" value="F:zinc ion binding"/>
    <property type="evidence" value="ECO:0007669"/>
    <property type="project" value="UniProtKB-KW"/>
</dbReference>
<protein>
    <recommendedName>
        <fullName evidence="2">E3 ubiquitin-protein ligase CHFR</fullName>
    </recommendedName>
</protein>
<comment type="caution">
    <text evidence="12">The sequence shown here is derived from an EMBL/GenBank/DDBJ whole genome shotgun (WGS) entry which is preliminary data.</text>
</comment>
<dbReference type="GO" id="GO:0005634">
    <property type="term" value="C:nucleus"/>
    <property type="evidence" value="ECO:0007669"/>
    <property type="project" value="TreeGrafter"/>
</dbReference>
<dbReference type="GO" id="GO:0006511">
    <property type="term" value="P:ubiquitin-dependent protein catabolic process"/>
    <property type="evidence" value="ECO:0007669"/>
    <property type="project" value="TreeGrafter"/>
</dbReference>
<gene>
    <name evidence="12" type="ORF">B5V51_5972</name>
</gene>
<feature type="domain" description="CCHC-type" evidence="11">
    <location>
        <begin position="671"/>
        <end position="687"/>
    </location>
</feature>
<dbReference type="SUPFAM" id="SSF57850">
    <property type="entry name" value="RING/U-box"/>
    <property type="match status" value="1"/>
</dbReference>
<feature type="region of interest" description="Disordered" evidence="8">
    <location>
        <begin position="577"/>
        <end position="615"/>
    </location>
</feature>
<keyword evidence="4 6" id="KW-0863">Zinc-finger</keyword>
<evidence type="ECO:0000313" key="12">
    <source>
        <dbReference type="EMBL" id="PCG67778.1"/>
    </source>
</evidence>
<evidence type="ECO:0000256" key="6">
    <source>
        <dbReference type="PROSITE-ProRule" id="PRU00047"/>
    </source>
</evidence>
<feature type="coiled-coil region" evidence="7">
    <location>
        <begin position="152"/>
        <end position="464"/>
    </location>
</feature>
<feature type="compositionally biased region" description="Acidic residues" evidence="8">
    <location>
        <begin position="594"/>
        <end position="615"/>
    </location>
</feature>
<dbReference type="PROSITE" id="PS00518">
    <property type="entry name" value="ZF_RING_1"/>
    <property type="match status" value="1"/>
</dbReference>
<evidence type="ECO:0000256" key="7">
    <source>
        <dbReference type="SAM" id="Coils"/>
    </source>
</evidence>
<dbReference type="InterPro" id="IPR036875">
    <property type="entry name" value="Znf_CCHC_sf"/>
</dbReference>
<dbReference type="InterPro" id="IPR001878">
    <property type="entry name" value="Znf_CCHC"/>
</dbReference>
<evidence type="ECO:0000256" key="4">
    <source>
        <dbReference type="ARBA" id="ARBA00022771"/>
    </source>
</evidence>
<organism evidence="12">
    <name type="scientific">Heliothis virescens</name>
    <name type="common">Tobacco budworm moth</name>
    <dbReference type="NCBI Taxonomy" id="7102"/>
    <lineage>
        <taxon>Eukaryota</taxon>
        <taxon>Metazoa</taxon>
        <taxon>Ecdysozoa</taxon>
        <taxon>Arthropoda</taxon>
        <taxon>Hexapoda</taxon>
        <taxon>Insecta</taxon>
        <taxon>Pterygota</taxon>
        <taxon>Neoptera</taxon>
        <taxon>Endopterygota</taxon>
        <taxon>Lepidoptera</taxon>
        <taxon>Glossata</taxon>
        <taxon>Ditrysia</taxon>
        <taxon>Noctuoidea</taxon>
        <taxon>Noctuidae</taxon>
        <taxon>Heliothinae</taxon>
        <taxon>Heliothis</taxon>
    </lineage>
</organism>
<dbReference type="InterPro" id="IPR017907">
    <property type="entry name" value="Znf_RING_CS"/>
</dbReference>
<proteinExistence type="inferred from homology"/>
<dbReference type="PANTHER" id="PTHR16079">
    <property type="entry name" value="UBIQUITIN LIGASE PROTEIN CHFR"/>
    <property type="match status" value="1"/>
</dbReference>
<comment type="similarity">
    <text evidence="1">Belongs to the CHFR family.</text>
</comment>
<dbReference type="InterPro" id="IPR001841">
    <property type="entry name" value="Znf_RING"/>
</dbReference>
<dbReference type="CDD" id="cd16535">
    <property type="entry name" value="RING-HC_RNF8"/>
    <property type="match status" value="1"/>
</dbReference>
<evidence type="ECO:0000256" key="1">
    <source>
        <dbReference type="ARBA" id="ARBA00005797"/>
    </source>
</evidence>
<dbReference type="PROSITE" id="PS50089">
    <property type="entry name" value="ZF_RING_2"/>
    <property type="match status" value="1"/>
</dbReference>
<dbReference type="SMART" id="SM00184">
    <property type="entry name" value="RING"/>
    <property type="match status" value="1"/>
</dbReference>
<dbReference type="InterPro" id="IPR008984">
    <property type="entry name" value="SMAD_FHA_dom_sf"/>
</dbReference>
<dbReference type="Gene3D" id="2.60.200.20">
    <property type="match status" value="1"/>
</dbReference>
<dbReference type="EMBL" id="NWSH01002640">
    <property type="protein sequence ID" value="PCG67778.1"/>
    <property type="molecule type" value="Genomic_DNA"/>
</dbReference>
<dbReference type="InterPro" id="IPR013083">
    <property type="entry name" value="Znf_RING/FYVE/PHD"/>
</dbReference>
<dbReference type="InterPro" id="IPR052256">
    <property type="entry name" value="E3_ubiquitin-ligase_CHFR"/>
</dbReference>
<evidence type="ECO:0000259" key="11">
    <source>
        <dbReference type="PROSITE" id="PS50158"/>
    </source>
</evidence>
<dbReference type="GO" id="GO:0016567">
    <property type="term" value="P:protein ubiquitination"/>
    <property type="evidence" value="ECO:0007669"/>
    <property type="project" value="TreeGrafter"/>
</dbReference>
<evidence type="ECO:0000256" key="5">
    <source>
        <dbReference type="ARBA" id="ARBA00022833"/>
    </source>
</evidence>
<keyword evidence="3" id="KW-0479">Metal-binding</keyword>
<evidence type="ECO:0000256" key="2">
    <source>
        <dbReference type="ARBA" id="ARBA00017908"/>
    </source>
</evidence>
<keyword evidence="7" id="KW-0175">Coiled coil</keyword>
<dbReference type="Pfam" id="PF13920">
    <property type="entry name" value="zf-C3HC4_3"/>
    <property type="match status" value="1"/>
</dbReference>
<feature type="domain" description="FHA" evidence="9">
    <location>
        <begin position="33"/>
        <end position="81"/>
    </location>
</feature>
<reference evidence="12" key="1">
    <citation type="submission" date="2017-09" db="EMBL/GenBank/DDBJ databases">
        <title>Contemporary evolution of a Lepidopteran species, Heliothis virescens, in response to modern agricultural practices.</title>
        <authorList>
            <person name="Fritz M.L."/>
            <person name="Deyonke A.M."/>
            <person name="Papanicolaou A."/>
            <person name="Micinski S."/>
            <person name="Westbrook J."/>
            <person name="Gould F."/>
        </authorList>
    </citation>
    <scope>NUCLEOTIDE SEQUENCE [LARGE SCALE GENOMIC DNA]</scope>
    <source>
        <strain evidence="12">HvINT-</strain>
        <tissue evidence="12">Whole body</tissue>
    </source>
</reference>
<dbReference type="SMART" id="SM00343">
    <property type="entry name" value="ZnF_C2HC"/>
    <property type="match status" value="1"/>
</dbReference>
<evidence type="ECO:0000256" key="3">
    <source>
        <dbReference type="ARBA" id="ARBA00022723"/>
    </source>
</evidence>
<keyword evidence="5" id="KW-0862">Zinc</keyword>
<dbReference type="STRING" id="7102.A0A2A4J7X7"/>
<dbReference type="PROSITE" id="PS50006">
    <property type="entry name" value="FHA_DOMAIN"/>
    <property type="match status" value="1"/>
</dbReference>
<name>A0A2A4J7X7_HELVI</name>
<dbReference type="AlphaFoldDB" id="A0A2A4J7X7"/>
<accession>A0A2A4J7X7</accession>
<evidence type="ECO:0000259" key="9">
    <source>
        <dbReference type="PROSITE" id="PS50006"/>
    </source>
</evidence>
<dbReference type="Gene3D" id="3.30.40.10">
    <property type="entry name" value="Zinc/RING finger domain, C3HC4 (zinc finger)"/>
    <property type="match status" value="1"/>
</dbReference>
<feature type="region of interest" description="Disordered" evidence="8">
    <location>
        <begin position="631"/>
        <end position="652"/>
    </location>
</feature>
<feature type="domain" description="RING-type" evidence="10">
    <location>
        <begin position="494"/>
        <end position="532"/>
    </location>
</feature>
<dbReference type="SUPFAM" id="SSF57756">
    <property type="entry name" value="Retrovirus zinc finger-like domains"/>
    <property type="match status" value="1"/>
</dbReference>
<dbReference type="GO" id="GO:0003676">
    <property type="term" value="F:nucleic acid binding"/>
    <property type="evidence" value="ECO:0007669"/>
    <property type="project" value="InterPro"/>
</dbReference>
<dbReference type="Pfam" id="PF00498">
    <property type="entry name" value="FHA"/>
    <property type="match status" value="1"/>
</dbReference>
<evidence type="ECO:0000259" key="10">
    <source>
        <dbReference type="PROSITE" id="PS50089"/>
    </source>
</evidence>
<dbReference type="PANTHER" id="PTHR16079:SF4">
    <property type="entry name" value="E3 UBIQUITIN-PROTEIN LIGASE CHFR"/>
    <property type="match status" value="1"/>
</dbReference>
<evidence type="ECO:0000256" key="8">
    <source>
        <dbReference type="SAM" id="MobiDB-lite"/>
    </source>
</evidence>
<dbReference type="InterPro" id="IPR000253">
    <property type="entry name" value="FHA_dom"/>
</dbReference>
<sequence>MEGDNNYPVLVSCKKLKSEFAGLNKIPITSDNFSLGRGLKNSIVVPFISISRNHCHFKKVENKWTVEDNSSFGIKVNGKTVGKGLAKTLRDGDVITLEVSEEFVYKFTHPSEDEFEVPRKRIKMDDSSASNNIINDVKMKFEESQTFEIKHIEEKIQNAKQMQNTSMILKEQLQTEMNRKILQLESEFALQIENLKGEKNEVERQKTILEEERDAQLATIKHEMENKISELMEQIQKHNESESELMKENNLLKEKLMKEREEFLLELNRENTSKQEMLENLEAKIREQEDVRLKERQEFVEMLQRETEQLRLAKEKELKEIEEQRIQREHALKQELNNIKKNLEDKVQQTEQDKLKAEKMLNEQMEHMKKVSNEDKIAMQKLMKEREDIENKLNEAQTNAAKSLEELRMRVIDRETELAALAAERIQKQAEQSSVVINTLQAQLEQVKSQLHTVETERNTILENICAPDNAGEGSSKQSVLTEMGELMESELQCSVCNELFVEATTLNCSHTFCKYCISVWKKKKKDCPICRAPITSECKSLVLDSFIEKMVQSLSEDMKRKRKDILDNRKELESELARQSVANSDRRRNSADESSEYSDFNDSEYYEEQEEEQEEDDYFAFHPDIYDTDGSGFDSDTYDESAAGGSSGGSAAGAALVAGLGDAYYGGYGRCYRCGARGHWAPGCPRR</sequence>
<dbReference type="CDD" id="cd00060">
    <property type="entry name" value="FHA"/>
    <property type="match status" value="1"/>
</dbReference>